<reference evidence="1 2" key="1">
    <citation type="submission" date="2019-10" db="EMBL/GenBank/DDBJ databases">
        <title>Nocardia macrotermitis sp. nov. and Nocardia aurantia sp. nov., isolated from the gut of fungus growing-termite Macrotermes natalensis.</title>
        <authorList>
            <person name="Benndorf R."/>
            <person name="Schwitalla J."/>
            <person name="Martin K."/>
            <person name="De Beer W."/>
            <person name="Kaster A.-K."/>
            <person name="Vollmers J."/>
            <person name="Poulsen M."/>
            <person name="Beemelmanns C."/>
        </authorList>
    </citation>
    <scope>NUCLEOTIDE SEQUENCE [LARGE SCALE GENOMIC DNA]</scope>
    <source>
        <strain evidence="1 2">RB56</strain>
    </source>
</reference>
<dbReference type="Proteomes" id="UP000431401">
    <property type="component" value="Unassembled WGS sequence"/>
</dbReference>
<sequence>MPIRAYPEEQVLRLLAPGGLLDSGQIARQAELTGHAARKAISTLARRGWIASPKGEARWSISTLGLKAVR</sequence>
<dbReference type="AlphaFoldDB" id="A0A7K0E157"/>
<evidence type="ECO:0000313" key="1">
    <source>
        <dbReference type="EMBL" id="MQY30864.1"/>
    </source>
</evidence>
<dbReference type="EMBL" id="WEGI01000015">
    <property type="protein sequence ID" value="MQY30864.1"/>
    <property type="molecule type" value="Genomic_DNA"/>
</dbReference>
<protein>
    <recommendedName>
        <fullName evidence="3">HTH marR-type domain-containing protein</fullName>
    </recommendedName>
</protein>
<dbReference type="InterPro" id="IPR036390">
    <property type="entry name" value="WH_DNA-bd_sf"/>
</dbReference>
<dbReference type="SUPFAM" id="SSF46785">
    <property type="entry name" value="Winged helix' DNA-binding domain"/>
    <property type="match status" value="1"/>
</dbReference>
<dbReference type="RefSeq" id="WP_153348117.1">
    <property type="nucleotide sequence ID" value="NZ_WEGI01000015.1"/>
</dbReference>
<proteinExistence type="predicted"/>
<gene>
    <name evidence="1" type="ORF">NRB56_64680</name>
</gene>
<comment type="caution">
    <text evidence="1">The sequence shown here is derived from an EMBL/GenBank/DDBJ whole genome shotgun (WGS) entry which is preliminary data.</text>
</comment>
<accession>A0A7K0E157</accession>
<evidence type="ECO:0000313" key="2">
    <source>
        <dbReference type="Proteomes" id="UP000431401"/>
    </source>
</evidence>
<evidence type="ECO:0008006" key="3">
    <source>
        <dbReference type="Google" id="ProtNLM"/>
    </source>
</evidence>
<keyword evidence="2" id="KW-1185">Reference proteome</keyword>
<organism evidence="1 2">
    <name type="scientific">Nocardia aurantia</name>
    <dbReference type="NCBI Taxonomy" id="2585199"/>
    <lineage>
        <taxon>Bacteria</taxon>
        <taxon>Bacillati</taxon>
        <taxon>Actinomycetota</taxon>
        <taxon>Actinomycetes</taxon>
        <taxon>Mycobacteriales</taxon>
        <taxon>Nocardiaceae</taxon>
        <taxon>Nocardia</taxon>
    </lineage>
</organism>
<dbReference type="OrthoDB" id="4558210at2"/>
<name>A0A7K0E157_9NOCA</name>